<evidence type="ECO:0000256" key="2">
    <source>
        <dbReference type="ARBA" id="ARBA00022777"/>
    </source>
</evidence>
<dbReference type="PANTHER" id="PTHR20275:SF0">
    <property type="entry name" value="NAD KINASE"/>
    <property type="match status" value="1"/>
</dbReference>
<comment type="similarity">
    <text evidence="6">Belongs to the NAD kinase family.</text>
</comment>
<dbReference type="GO" id="GO:0019674">
    <property type="term" value="P:NAD+ metabolic process"/>
    <property type="evidence" value="ECO:0007669"/>
    <property type="project" value="InterPro"/>
</dbReference>
<feature type="binding site" evidence="6">
    <location>
        <position position="173"/>
    </location>
    <ligand>
        <name>NAD(+)</name>
        <dbReference type="ChEBI" id="CHEBI:57540"/>
    </ligand>
</feature>
<dbReference type="GO" id="GO:0005524">
    <property type="term" value="F:ATP binding"/>
    <property type="evidence" value="ECO:0007669"/>
    <property type="project" value="UniProtKB-KW"/>
</dbReference>
<gene>
    <name evidence="6" type="primary">nadK</name>
    <name evidence="7" type="ORF">C7B45_00695</name>
</gene>
<organism evidence="7 8">
    <name type="scientific">Sulfobacillus acidophilus</name>
    <dbReference type="NCBI Taxonomy" id="53633"/>
    <lineage>
        <taxon>Bacteria</taxon>
        <taxon>Bacillati</taxon>
        <taxon>Bacillota</taxon>
        <taxon>Clostridia</taxon>
        <taxon>Eubacteriales</taxon>
        <taxon>Clostridiales Family XVII. Incertae Sedis</taxon>
        <taxon>Sulfobacillus</taxon>
    </lineage>
</organism>
<feature type="active site" description="Proton acceptor" evidence="6">
    <location>
        <position position="69"/>
    </location>
</feature>
<dbReference type="GO" id="GO:0005737">
    <property type="term" value="C:cytoplasm"/>
    <property type="evidence" value="ECO:0007669"/>
    <property type="project" value="UniProtKB-SubCell"/>
</dbReference>
<keyword evidence="3 6" id="KW-0521">NADP</keyword>
<protein>
    <recommendedName>
        <fullName evidence="6">NAD kinase</fullName>
        <ecNumber evidence="6">2.7.1.23</ecNumber>
    </recommendedName>
    <alternativeName>
        <fullName evidence="6">ATP-dependent NAD kinase</fullName>
    </alternativeName>
</protein>
<sequence>MANVLVWPNPEKDQVRGLVVRMNEWLTAQGMTLIMPDDLGPAVGLPEASRSWDQLQSMDFICTVVLGGDGTLLRAAKQLAALRAPILGVNLGHLGFLTEVEVPELYAALAAVMRGEFVCDSRQLLTARVVRDSQVLVEFEAMNDVVVAKGPFARLINLETFVDNAYVTTYPADGLIIATPTGSTAYSLSAGGPVLTPDLDVMVLTPICPHSFFDRSIVLSRRQEVRIRIRTVHRDTLVTIDGQEVNPLEDGDEVVVVSSPTVIRLIRRPGWSFFHVLRGWRKGH</sequence>
<evidence type="ECO:0000256" key="6">
    <source>
        <dbReference type="HAMAP-Rule" id="MF_00361"/>
    </source>
</evidence>
<name>A0A2T2WPJ6_9FIRM</name>
<keyword evidence="6" id="KW-0963">Cytoplasm</keyword>
<dbReference type="HAMAP" id="MF_00361">
    <property type="entry name" value="NAD_kinase"/>
    <property type="match status" value="1"/>
</dbReference>
<feature type="binding site" evidence="6">
    <location>
        <begin position="69"/>
        <end position="70"/>
    </location>
    <ligand>
        <name>NAD(+)</name>
        <dbReference type="ChEBI" id="CHEBI:57540"/>
    </ligand>
</feature>
<feature type="binding site" evidence="6">
    <location>
        <begin position="184"/>
        <end position="189"/>
    </location>
    <ligand>
        <name>NAD(+)</name>
        <dbReference type="ChEBI" id="CHEBI:57540"/>
    </ligand>
</feature>
<dbReference type="InterPro" id="IPR017437">
    <property type="entry name" value="ATP-NAD_kinase_PpnK-typ_C"/>
</dbReference>
<keyword evidence="1 6" id="KW-0808">Transferase</keyword>
<dbReference type="InterPro" id="IPR002504">
    <property type="entry name" value="NADK"/>
</dbReference>
<dbReference type="Gene3D" id="3.40.50.10330">
    <property type="entry name" value="Probable inorganic polyphosphate/atp-NAD kinase, domain 1"/>
    <property type="match status" value="1"/>
</dbReference>
<feature type="binding site" evidence="6">
    <location>
        <position position="243"/>
    </location>
    <ligand>
        <name>NAD(+)</name>
        <dbReference type="ChEBI" id="CHEBI:57540"/>
    </ligand>
</feature>
<evidence type="ECO:0000313" key="8">
    <source>
        <dbReference type="Proteomes" id="UP000241848"/>
    </source>
</evidence>
<comment type="catalytic activity">
    <reaction evidence="5 6">
        <text>NAD(+) + ATP = ADP + NADP(+) + H(+)</text>
        <dbReference type="Rhea" id="RHEA:18629"/>
        <dbReference type="ChEBI" id="CHEBI:15378"/>
        <dbReference type="ChEBI" id="CHEBI:30616"/>
        <dbReference type="ChEBI" id="CHEBI:57540"/>
        <dbReference type="ChEBI" id="CHEBI:58349"/>
        <dbReference type="ChEBI" id="CHEBI:456216"/>
        <dbReference type="EC" id="2.7.1.23"/>
    </reaction>
</comment>
<dbReference type="GO" id="GO:0003951">
    <property type="term" value="F:NAD+ kinase activity"/>
    <property type="evidence" value="ECO:0007669"/>
    <property type="project" value="UniProtKB-UniRule"/>
</dbReference>
<comment type="function">
    <text evidence="6">Involved in the regulation of the intracellular balance of NAD and NADP, and is a key enzyme in the biosynthesis of NADP. Catalyzes specifically the phosphorylation on 2'-hydroxyl of the adenosine moiety of NAD to yield NADP.</text>
</comment>
<dbReference type="AlphaFoldDB" id="A0A2T2WPJ6"/>
<dbReference type="GO" id="GO:0046872">
    <property type="term" value="F:metal ion binding"/>
    <property type="evidence" value="ECO:0007669"/>
    <property type="project" value="UniProtKB-UniRule"/>
</dbReference>
<dbReference type="Proteomes" id="UP000241848">
    <property type="component" value="Unassembled WGS sequence"/>
</dbReference>
<dbReference type="PANTHER" id="PTHR20275">
    <property type="entry name" value="NAD KINASE"/>
    <property type="match status" value="1"/>
</dbReference>
<evidence type="ECO:0000256" key="1">
    <source>
        <dbReference type="ARBA" id="ARBA00022679"/>
    </source>
</evidence>
<evidence type="ECO:0000256" key="4">
    <source>
        <dbReference type="ARBA" id="ARBA00023027"/>
    </source>
</evidence>
<keyword evidence="4 6" id="KW-0520">NAD</keyword>
<keyword evidence="6" id="KW-0547">Nucleotide-binding</keyword>
<feature type="binding site" evidence="6">
    <location>
        <begin position="143"/>
        <end position="144"/>
    </location>
    <ligand>
        <name>NAD(+)</name>
        <dbReference type="ChEBI" id="CHEBI:57540"/>
    </ligand>
</feature>
<comment type="caution">
    <text evidence="7">The sequence shown here is derived from an EMBL/GenBank/DDBJ whole genome shotgun (WGS) entry which is preliminary data.</text>
</comment>
<feature type="binding site" evidence="6">
    <location>
        <position position="74"/>
    </location>
    <ligand>
        <name>NAD(+)</name>
        <dbReference type="ChEBI" id="CHEBI:57540"/>
    </ligand>
</feature>
<dbReference type="InterPro" id="IPR016064">
    <property type="entry name" value="NAD/diacylglycerol_kinase_sf"/>
</dbReference>
<accession>A0A2T2WPJ6</accession>
<dbReference type="Pfam" id="PF01513">
    <property type="entry name" value="NAD_kinase"/>
    <property type="match status" value="1"/>
</dbReference>
<dbReference type="InterPro" id="IPR017438">
    <property type="entry name" value="ATP-NAD_kinase_N"/>
</dbReference>
<dbReference type="GO" id="GO:0006741">
    <property type="term" value="P:NADP+ biosynthetic process"/>
    <property type="evidence" value="ECO:0007669"/>
    <property type="project" value="UniProtKB-UniRule"/>
</dbReference>
<comment type="subcellular location">
    <subcellularLocation>
        <location evidence="6">Cytoplasm</location>
    </subcellularLocation>
</comment>
<dbReference type="SUPFAM" id="SSF111331">
    <property type="entry name" value="NAD kinase/diacylglycerol kinase-like"/>
    <property type="match status" value="1"/>
</dbReference>
<proteinExistence type="inferred from homology"/>
<comment type="caution">
    <text evidence="6">Lacks conserved residue(s) required for the propagation of feature annotation.</text>
</comment>
<dbReference type="EMBL" id="PXYV01000001">
    <property type="protein sequence ID" value="PSR24161.1"/>
    <property type="molecule type" value="Genomic_DNA"/>
</dbReference>
<dbReference type="GO" id="GO:0051287">
    <property type="term" value="F:NAD binding"/>
    <property type="evidence" value="ECO:0007669"/>
    <property type="project" value="UniProtKB-ARBA"/>
</dbReference>
<dbReference type="Gene3D" id="2.60.200.30">
    <property type="entry name" value="Probable inorganic polyphosphate/atp-NAD kinase, domain 2"/>
    <property type="match status" value="1"/>
</dbReference>
<dbReference type="Pfam" id="PF20143">
    <property type="entry name" value="NAD_kinase_C"/>
    <property type="match status" value="1"/>
</dbReference>
<comment type="cofactor">
    <cofactor evidence="6">
        <name>a divalent metal cation</name>
        <dbReference type="ChEBI" id="CHEBI:60240"/>
    </cofactor>
</comment>
<keyword evidence="6" id="KW-0067">ATP-binding</keyword>
<keyword evidence="2 6" id="KW-0418">Kinase</keyword>
<evidence type="ECO:0000256" key="5">
    <source>
        <dbReference type="ARBA" id="ARBA00047925"/>
    </source>
</evidence>
<feature type="binding site" evidence="6">
    <location>
        <position position="154"/>
    </location>
    <ligand>
        <name>NAD(+)</name>
        <dbReference type="ChEBI" id="CHEBI:57540"/>
    </ligand>
</feature>
<dbReference type="EC" id="2.7.1.23" evidence="6"/>
<evidence type="ECO:0000313" key="7">
    <source>
        <dbReference type="EMBL" id="PSR24161.1"/>
    </source>
</evidence>
<evidence type="ECO:0000256" key="3">
    <source>
        <dbReference type="ARBA" id="ARBA00022857"/>
    </source>
</evidence>
<reference evidence="7 8" key="1">
    <citation type="journal article" date="2014" name="BMC Genomics">
        <title>Comparison of environmental and isolate Sulfobacillus genomes reveals diverse carbon, sulfur, nitrogen, and hydrogen metabolisms.</title>
        <authorList>
            <person name="Justice N.B."/>
            <person name="Norman A."/>
            <person name="Brown C.T."/>
            <person name="Singh A."/>
            <person name="Thomas B.C."/>
            <person name="Banfield J.F."/>
        </authorList>
    </citation>
    <scope>NUCLEOTIDE SEQUENCE [LARGE SCALE GENOMIC DNA]</scope>
    <source>
        <strain evidence="7">AMDSBA3</strain>
    </source>
</reference>